<sequence>MNSFKSDDEPYDFDEPRLFEDINVVNYQKNQLVESTKKLSPSPPLFQQQQQTSLTRETAYPISTLQYQFIRFNVERIE</sequence>
<evidence type="ECO:0000313" key="2">
    <source>
        <dbReference type="Proteomes" id="UP000789508"/>
    </source>
</evidence>
<gene>
    <name evidence="1" type="ORF">ALEPTO_LOCUS12835</name>
</gene>
<dbReference type="Proteomes" id="UP000789508">
    <property type="component" value="Unassembled WGS sequence"/>
</dbReference>
<keyword evidence="2" id="KW-1185">Reference proteome</keyword>
<feature type="non-terminal residue" evidence="1">
    <location>
        <position position="1"/>
    </location>
</feature>
<evidence type="ECO:0000313" key="1">
    <source>
        <dbReference type="EMBL" id="CAG8737542.1"/>
    </source>
</evidence>
<name>A0A9N9NJL0_9GLOM</name>
<protein>
    <submittedName>
        <fullName evidence="1">311_t:CDS:1</fullName>
    </submittedName>
</protein>
<accession>A0A9N9NJL0</accession>
<comment type="caution">
    <text evidence="1">The sequence shown here is derived from an EMBL/GenBank/DDBJ whole genome shotgun (WGS) entry which is preliminary data.</text>
</comment>
<dbReference type="AlphaFoldDB" id="A0A9N9NJL0"/>
<reference evidence="1" key="1">
    <citation type="submission" date="2021-06" db="EMBL/GenBank/DDBJ databases">
        <authorList>
            <person name="Kallberg Y."/>
            <person name="Tangrot J."/>
            <person name="Rosling A."/>
        </authorList>
    </citation>
    <scope>NUCLEOTIDE SEQUENCE</scope>
    <source>
        <strain evidence="1">FL130A</strain>
    </source>
</reference>
<proteinExistence type="predicted"/>
<dbReference type="EMBL" id="CAJVPS010033601">
    <property type="protein sequence ID" value="CAG8737542.1"/>
    <property type="molecule type" value="Genomic_DNA"/>
</dbReference>
<organism evidence="1 2">
    <name type="scientific">Ambispora leptoticha</name>
    <dbReference type="NCBI Taxonomy" id="144679"/>
    <lineage>
        <taxon>Eukaryota</taxon>
        <taxon>Fungi</taxon>
        <taxon>Fungi incertae sedis</taxon>
        <taxon>Mucoromycota</taxon>
        <taxon>Glomeromycotina</taxon>
        <taxon>Glomeromycetes</taxon>
        <taxon>Archaeosporales</taxon>
        <taxon>Ambisporaceae</taxon>
        <taxon>Ambispora</taxon>
    </lineage>
</organism>